<keyword evidence="5 11" id="KW-0808">Transferase</keyword>
<evidence type="ECO:0000256" key="2">
    <source>
        <dbReference type="ARBA" id="ARBA00004922"/>
    </source>
</evidence>
<dbReference type="Ensembl" id="ENSCINT00000020931.3">
    <property type="protein sequence ID" value="ENSCINP00000020931.3"/>
    <property type="gene ID" value="ENSCING00000017588.2"/>
</dbReference>
<name>F6ZNJ4_CIOIN</name>
<dbReference type="PANTHER" id="PTHR19300:SF57">
    <property type="entry name" value="BETA-1,4-N-ACETYLGALACTOSAMINYLTRANSFERASE"/>
    <property type="match status" value="1"/>
</dbReference>
<accession>F6ZNJ4</accession>
<proteinExistence type="inferred from homology"/>
<dbReference type="InterPro" id="IPR027791">
    <property type="entry name" value="Galactosyl_T_C"/>
</dbReference>
<keyword evidence="4 11" id="KW-0328">Glycosyltransferase</keyword>
<keyword evidence="8" id="KW-1133">Transmembrane helix</keyword>
<gene>
    <name evidence="14" type="primary">LOC100181252</name>
</gene>
<dbReference type="Proteomes" id="UP000008144">
    <property type="component" value="Unassembled WGS sequence"/>
</dbReference>
<reference evidence="14" key="2">
    <citation type="submission" date="2025-08" db="UniProtKB">
        <authorList>
            <consortium name="Ensembl"/>
        </authorList>
    </citation>
    <scope>IDENTIFICATION</scope>
</reference>
<comment type="subcellular location">
    <subcellularLocation>
        <location evidence="1">Membrane</location>
        <topology evidence="1">Single-pass type II membrane protein</topology>
    </subcellularLocation>
</comment>
<evidence type="ECO:0000313" key="15">
    <source>
        <dbReference type="Proteomes" id="UP000008144"/>
    </source>
</evidence>
<organism evidence="14 15">
    <name type="scientific">Ciona intestinalis</name>
    <name type="common">Transparent sea squirt</name>
    <name type="synonym">Ascidia intestinalis</name>
    <dbReference type="NCBI Taxonomy" id="7719"/>
    <lineage>
        <taxon>Eukaryota</taxon>
        <taxon>Metazoa</taxon>
        <taxon>Chordata</taxon>
        <taxon>Tunicata</taxon>
        <taxon>Ascidiacea</taxon>
        <taxon>Phlebobranchia</taxon>
        <taxon>Cionidae</taxon>
        <taxon>Ciona</taxon>
    </lineage>
</organism>
<dbReference type="OMA" id="KNESHHE"/>
<comment type="similarity">
    <text evidence="3 11">Belongs to the glycosyltransferase 7 family.</text>
</comment>
<dbReference type="SUPFAM" id="SSF53448">
    <property type="entry name" value="Nucleotide-diphospho-sugar transferases"/>
    <property type="match status" value="1"/>
</dbReference>
<dbReference type="CDD" id="cd00899">
    <property type="entry name" value="b4GalT"/>
    <property type="match status" value="1"/>
</dbReference>
<evidence type="ECO:0000259" key="13">
    <source>
        <dbReference type="Pfam" id="PF13733"/>
    </source>
</evidence>
<dbReference type="AlphaFoldDB" id="F6ZNJ4"/>
<dbReference type="GO" id="GO:0005794">
    <property type="term" value="C:Golgi apparatus"/>
    <property type="evidence" value="ECO:0000318"/>
    <property type="project" value="GO_Central"/>
</dbReference>
<keyword evidence="10 11" id="KW-0325">Glycoprotein</keyword>
<evidence type="ECO:0000256" key="10">
    <source>
        <dbReference type="ARBA" id="ARBA00023180"/>
    </source>
</evidence>
<protein>
    <recommendedName>
        <fullName evidence="11">Beta-1,4-galactosyltransferase</fullName>
        <ecNumber evidence="11">2.4.1.-</ecNumber>
    </recommendedName>
</protein>
<evidence type="ECO:0000313" key="14">
    <source>
        <dbReference type="Ensembl" id="ENSCINP00000020931.3"/>
    </source>
</evidence>
<evidence type="ECO:0000256" key="6">
    <source>
        <dbReference type="ARBA" id="ARBA00022692"/>
    </source>
</evidence>
<reference evidence="14" key="3">
    <citation type="submission" date="2025-09" db="UniProtKB">
        <authorList>
            <consortium name="Ensembl"/>
        </authorList>
    </citation>
    <scope>IDENTIFICATION</scope>
</reference>
<dbReference type="GO" id="GO:0005975">
    <property type="term" value="P:carbohydrate metabolic process"/>
    <property type="evidence" value="ECO:0007669"/>
    <property type="project" value="InterPro"/>
</dbReference>
<evidence type="ECO:0000259" key="12">
    <source>
        <dbReference type="Pfam" id="PF02709"/>
    </source>
</evidence>
<keyword evidence="7 11" id="KW-0735">Signal-anchor</keyword>
<dbReference type="STRING" id="7719.ENSCINP00000020931"/>
<evidence type="ECO:0000256" key="8">
    <source>
        <dbReference type="ARBA" id="ARBA00022989"/>
    </source>
</evidence>
<comment type="function">
    <text evidence="11">Catalyses the transfer of galactose onto proteins or lipids.</text>
</comment>
<feature type="domain" description="Galactosyltransferase N-terminal" evidence="13">
    <location>
        <begin position="98"/>
        <end position="226"/>
    </location>
</feature>
<keyword evidence="6" id="KW-0812">Transmembrane</keyword>
<dbReference type="HOGENOM" id="CLU_044391_1_0_1"/>
<keyword evidence="9" id="KW-0472">Membrane</keyword>
<dbReference type="PANTHER" id="PTHR19300">
    <property type="entry name" value="BETA-1,4-GALACTOSYLTRANSFERASE"/>
    <property type="match status" value="1"/>
</dbReference>
<reference evidence="15" key="1">
    <citation type="journal article" date="2002" name="Science">
        <title>The draft genome of Ciona intestinalis: insights into chordate and vertebrate origins.</title>
        <authorList>
            <person name="Dehal P."/>
            <person name="Satou Y."/>
            <person name="Campbell R.K."/>
            <person name="Chapman J."/>
            <person name="Degnan B."/>
            <person name="De Tomaso A."/>
            <person name="Davidson B."/>
            <person name="Di Gregorio A."/>
            <person name="Gelpke M."/>
            <person name="Goodstein D.M."/>
            <person name="Harafuji N."/>
            <person name="Hastings K.E."/>
            <person name="Ho I."/>
            <person name="Hotta K."/>
            <person name="Huang W."/>
            <person name="Kawashima T."/>
            <person name="Lemaire P."/>
            <person name="Martinez D."/>
            <person name="Meinertzhagen I.A."/>
            <person name="Necula S."/>
            <person name="Nonaka M."/>
            <person name="Putnam N."/>
            <person name="Rash S."/>
            <person name="Saiga H."/>
            <person name="Satake M."/>
            <person name="Terry A."/>
            <person name="Yamada L."/>
            <person name="Wang H.G."/>
            <person name="Awazu S."/>
            <person name="Azumi K."/>
            <person name="Boore J."/>
            <person name="Branno M."/>
            <person name="Chin-Bow S."/>
            <person name="DeSantis R."/>
            <person name="Doyle S."/>
            <person name="Francino P."/>
            <person name="Keys D.N."/>
            <person name="Haga S."/>
            <person name="Hayashi H."/>
            <person name="Hino K."/>
            <person name="Imai K.S."/>
            <person name="Inaba K."/>
            <person name="Kano S."/>
            <person name="Kobayashi K."/>
            <person name="Kobayashi M."/>
            <person name="Lee B.I."/>
            <person name="Makabe K.W."/>
            <person name="Manohar C."/>
            <person name="Matassi G."/>
            <person name="Medina M."/>
            <person name="Mochizuki Y."/>
            <person name="Mount S."/>
            <person name="Morishita T."/>
            <person name="Miura S."/>
            <person name="Nakayama A."/>
            <person name="Nishizaka S."/>
            <person name="Nomoto H."/>
            <person name="Ohta F."/>
            <person name="Oishi K."/>
            <person name="Rigoutsos I."/>
            <person name="Sano M."/>
            <person name="Sasaki A."/>
            <person name="Sasakura Y."/>
            <person name="Shoguchi E."/>
            <person name="Shin-i T."/>
            <person name="Spagnuolo A."/>
            <person name="Stainier D."/>
            <person name="Suzuki M.M."/>
            <person name="Tassy O."/>
            <person name="Takatori N."/>
            <person name="Tokuoka M."/>
            <person name="Yagi K."/>
            <person name="Yoshizaki F."/>
            <person name="Wada S."/>
            <person name="Zhang C."/>
            <person name="Hyatt P.D."/>
            <person name="Larimer F."/>
            <person name="Detter C."/>
            <person name="Doggett N."/>
            <person name="Glavina T."/>
            <person name="Hawkins T."/>
            <person name="Richardson P."/>
            <person name="Lucas S."/>
            <person name="Kohara Y."/>
            <person name="Levine M."/>
            <person name="Satoh N."/>
            <person name="Rokhsar D.S."/>
        </authorList>
    </citation>
    <scope>NUCLEOTIDE SEQUENCE [LARGE SCALE GENOMIC DNA]</scope>
</reference>
<feature type="domain" description="Galactosyltransferase C-terminal" evidence="12">
    <location>
        <begin position="231"/>
        <end position="308"/>
    </location>
</feature>
<dbReference type="GO" id="GO:0008378">
    <property type="term" value="F:galactosyltransferase activity"/>
    <property type="evidence" value="ECO:0000318"/>
    <property type="project" value="GO_Central"/>
</dbReference>
<dbReference type="InterPro" id="IPR029044">
    <property type="entry name" value="Nucleotide-diphossugar_trans"/>
</dbReference>
<keyword evidence="15" id="KW-1185">Reference proteome</keyword>
<sequence length="413" mass="47640">MTIFRKLFGRTRIFSVRCKRKVGTNRSKKCLVSITVMLFIVFVYQQRAQRFVHQVKSSALLSLNTTQSTFNLRSNTIVSNAEGPPIQPTLDLKNCSNNELVGPMAINPNITPNFDEVENASSIHLLKNGCYTPTTCIPRQKVAVIIPFKERDAHLKTLLFYLHPMLQRQKISYCIFVAEQFDDGQFNKAMIMNAAFEEAMKHDWFDCIIFHDVDMIPEDDRNLYVCGEQPRHISPAIDKFDYKSHYGTEFGGVTGITPAQYRKANGHSNQFWGWGGEDNDMEFRIFNSGMKIIPSPSKIGRYKMIVHTHPWKFSANKFPTRLNKTRVARAKTDGLSDLQYRLVGSESNPLYTKWFIDIRKIEVKRITLYIDDKPAMDIDIEPGKCRWERVEGKYLDFSIELTNIKEAAPLVER</sequence>
<dbReference type="Pfam" id="PF02709">
    <property type="entry name" value="Glyco_transf_7C"/>
    <property type="match status" value="1"/>
</dbReference>
<dbReference type="PRINTS" id="PR02050">
    <property type="entry name" value="B14GALTRFASE"/>
</dbReference>
<dbReference type="UniPathway" id="UPA00378"/>
<evidence type="ECO:0000256" key="11">
    <source>
        <dbReference type="RuleBase" id="RU368121"/>
    </source>
</evidence>
<evidence type="ECO:0000256" key="4">
    <source>
        <dbReference type="ARBA" id="ARBA00022676"/>
    </source>
</evidence>
<dbReference type="Gene3D" id="3.90.550.10">
    <property type="entry name" value="Spore Coat Polysaccharide Biosynthesis Protein SpsA, Chain A"/>
    <property type="match status" value="1"/>
</dbReference>
<evidence type="ECO:0000256" key="7">
    <source>
        <dbReference type="ARBA" id="ARBA00022968"/>
    </source>
</evidence>
<evidence type="ECO:0000256" key="3">
    <source>
        <dbReference type="ARBA" id="ARBA00005735"/>
    </source>
</evidence>
<dbReference type="InParanoid" id="F6ZNJ4"/>
<dbReference type="InterPro" id="IPR003859">
    <property type="entry name" value="Galactosyl_T"/>
</dbReference>
<dbReference type="GeneTree" id="ENSGT00940000163971"/>
<dbReference type="InterPro" id="IPR027995">
    <property type="entry name" value="Galactosyl_T_N"/>
</dbReference>
<evidence type="ECO:0000256" key="5">
    <source>
        <dbReference type="ARBA" id="ARBA00022679"/>
    </source>
</evidence>
<dbReference type="GO" id="GO:0016020">
    <property type="term" value="C:membrane"/>
    <property type="evidence" value="ECO:0007669"/>
    <property type="project" value="UniProtKB-SubCell"/>
</dbReference>
<evidence type="ECO:0000256" key="1">
    <source>
        <dbReference type="ARBA" id="ARBA00004606"/>
    </source>
</evidence>
<dbReference type="EC" id="2.4.1.-" evidence="11"/>
<dbReference type="Pfam" id="PF13733">
    <property type="entry name" value="Glyco_transf_7N"/>
    <property type="match status" value="1"/>
</dbReference>
<evidence type="ECO:0000256" key="9">
    <source>
        <dbReference type="ARBA" id="ARBA00023136"/>
    </source>
</evidence>
<comment type="pathway">
    <text evidence="2 11">Protein modification; protein glycosylation.</text>
</comment>